<dbReference type="GO" id="GO:0015627">
    <property type="term" value="C:type II protein secretion system complex"/>
    <property type="evidence" value="ECO:0007669"/>
    <property type="project" value="InterPro"/>
</dbReference>
<keyword evidence="8" id="KW-1185">Reference proteome</keyword>
<dbReference type="SUPFAM" id="SSF54523">
    <property type="entry name" value="Pili subunits"/>
    <property type="match status" value="1"/>
</dbReference>
<dbReference type="Gene3D" id="3.30.700.10">
    <property type="entry name" value="Glycoprotein, Type 4 Pilin"/>
    <property type="match status" value="1"/>
</dbReference>
<dbReference type="Proteomes" id="UP000541810">
    <property type="component" value="Unassembled WGS sequence"/>
</dbReference>
<name>A0A7X0H4G0_9BACT</name>
<dbReference type="InterPro" id="IPR000983">
    <property type="entry name" value="Bac_GSPG_pilin"/>
</dbReference>
<dbReference type="PANTHER" id="PTHR30093">
    <property type="entry name" value="GENERAL SECRETION PATHWAY PROTEIN G"/>
    <property type="match status" value="1"/>
</dbReference>
<keyword evidence="4 6" id="KW-1133">Transmembrane helix</keyword>
<dbReference type="RefSeq" id="WP_184676635.1">
    <property type="nucleotide sequence ID" value="NZ_JACHGY010000001.1"/>
</dbReference>
<sequence length="160" mass="16720">MSNVRQGKPLSRGFSLVELIIVVVIVGLLAAIAIPRFSRGASAASENATLADLAVLRQALDMYAAEHNGNYPGGMGLVNSLTLYSNAAGSTSEAPSELYPFGPYVHAIPELKSGPQAGSTVVATIAAPPNTTYPTPIAWLYLPSTGQIWANDPDLLNRGL</sequence>
<keyword evidence="5 6" id="KW-0472">Membrane</keyword>
<dbReference type="GO" id="GO:0015628">
    <property type="term" value="P:protein secretion by the type II secretion system"/>
    <property type="evidence" value="ECO:0007669"/>
    <property type="project" value="InterPro"/>
</dbReference>
<evidence type="ECO:0000313" key="8">
    <source>
        <dbReference type="Proteomes" id="UP000541810"/>
    </source>
</evidence>
<evidence type="ECO:0000256" key="5">
    <source>
        <dbReference type="ARBA" id="ARBA00023136"/>
    </source>
</evidence>
<keyword evidence="2" id="KW-0488">Methylation</keyword>
<dbReference type="Pfam" id="PF07963">
    <property type="entry name" value="N_methyl"/>
    <property type="match status" value="1"/>
</dbReference>
<keyword evidence="3 6" id="KW-0812">Transmembrane</keyword>
<dbReference type="EMBL" id="JACHGY010000001">
    <property type="protein sequence ID" value="MBB6429034.1"/>
    <property type="molecule type" value="Genomic_DNA"/>
</dbReference>
<dbReference type="InterPro" id="IPR045584">
    <property type="entry name" value="Pilin-like"/>
</dbReference>
<comment type="subcellular location">
    <subcellularLocation>
        <location evidence="1">Membrane</location>
        <topology evidence="1">Single-pass membrane protein</topology>
    </subcellularLocation>
</comment>
<organism evidence="7 8">
    <name type="scientific">Algisphaera agarilytica</name>
    <dbReference type="NCBI Taxonomy" id="1385975"/>
    <lineage>
        <taxon>Bacteria</taxon>
        <taxon>Pseudomonadati</taxon>
        <taxon>Planctomycetota</taxon>
        <taxon>Phycisphaerae</taxon>
        <taxon>Phycisphaerales</taxon>
        <taxon>Phycisphaeraceae</taxon>
        <taxon>Algisphaera</taxon>
    </lineage>
</organism>
<dbReference type="GO" id="GO:0016020">
    <property type="term" value="C:membrane"/>
    <property type="evidence" value="ECO:0007669"/>
    <property type="project" value="UniProtKB-SubCell"/>
</dbReference>
<accession>A0A7X0H4G0</accession>
<dbReference type="AlphaFoldDB" id="A0A7X0H4G0"/>
<evidence type="ECO:0000313" key="7">
    <source>
        <dbReference type="EMBL" id="MBB6429034.1"/>
    </source>
</evidence>
<comment type="caution">
    <text evidence="7">The sequence shown here is derived from an EMBL/GenBank/DDBJ whole genome shotgun (WGS) entry which is preliminary data.</text>
</comment>
<gene>
    <name evidence="7" type="ORF">HNQ40_000840</name>
</gene>
<evidence type="ECO:0000256" key="4">
    <source>
        <dbReference type="ARBA" id="ARBA00022989"/>
    </source>
</evidence>
<evidence type="ECO:0000256" key="1">
    <source>
        <dbReference type="ARBA" id="ARBA00004167"/>
    </source>
</evidence>
<evidence type="ECO:0000256" key="3">
    <source>
        <dbReference type="ARBA" id="ARBA00022692"/>
    </source>
</evidence>
<evidence type="ECO:0000256" key="2">
    <source>
        <dbReference type="ARBA" id="ARBA00022481"/>
    </source>
</evidence>
<feature type="transmembrane region" description="Helical" evidence="6">
    <location>
        <begin position="12"/>
        <end position="34"/>
    </location>
</feature>
<reference evidence="7 8" key="1">
    <citation type="submission" date="2020-08" db="EMBL/GenBank/DDBJ databases">
        <title>Genomic Encyclopedia of Type Strains, Phase IV (KMG-IV): sequencing the most valuable type-strain genomes for metagenomic binning, comparative biology and taxonomic classification.</title>
        <authorList>
            <person name="Goeker M."/>
        </authorList>
    </citation>
    <scope>NUCLEOTIDE SEQUENCE [LARGE SCALE GENOMIC DNA]</scope>
    <source>
        <strain evidence="7 8">DSM 103725</strain>
    </source>
</reference>
<dbReference type="PROSITE" id="PS00409">
    <property type="entry name" value="PROKAR_NTER_METHYL"/>
    <property type="match status" value="1"/>
</dbReference>
<evidence type="ECO:0000256" key="6">
    <source>
        <dbReference type="SAM" id="Phobius"/>
    </source>
</evidence>
<dbReference type="PANTHER" id="PTHR30093:SF44">
    <property type="entry name" value="TYPE II SECRETION SYSTEM CORE PROTEIN G"/>
    <property type="match status" value="1"/>
</dbReference>
<protein>
    <submittedName>
        <fullName evidence="7">Prepilin-type N-terminal cleavage/methylation domain-containing protein</fullName>
    </submittedName>
</protein>
<dbReference type="NCBIfam" id="TIGR02532">
    <property type="entry name" value="IV_pilin_GFxxxE"/>
    <property type="match status" value="1"/>
</dbReference>
<proteinExistence type="predicted"/>
<dbReference type="PRINTS" id="PR00813">
    <property type="entry name" value="BCTERIALGSPG"/>
</dbReference>
<dbReference type="InterPro" id="IPR012902">
    <property type="entry name" value="N_methyl_site"/>
</dbReference>